<organism evidence="10 11">
    <name type="scientific">Pseudopithomyces chartarum</name>
    <dbReference type="NCBI Taxonomy" id="1892770"/>
    <lineage>
        <taxon>Eukaryota</taxon>
        <taxon>Fungi</taxon>
        <taxon>Dikarya</taxon>
        <taxon>Ascomycota</taxon>
        <taxon>Pezizomycotina</taxon>
        <taxon>Dothideomycetes</taxon>
        <taxon>Pleosporomycetidae</taxon>
        <taxon>Pleosporales</taxon>
        <taxon>Massarineae</taxon>
        <taxon>Didymosphaeriaceae</taxon>
        <taxon>Pseudopithomyces</taxon>
    </lineage>
</organism>
<gene>
    <name evidence="10" type="ORF">GRF29_8g1323791</name>
</gene>
<name>A0AAN6RJS2_9PLEO</name>
<dbReference type="GO" id="GO:0001216">
    <property type="term" value="F:DNA-binding transcription activator activity"/>
    <property type="evidence" value="ECO:0007669"/>
    <property type="project" value="UniProtKB-ARBA"/>
</dbReference>
<keyword evidence="3" id="KW-0862">Zinc</keyword>
<keyword evidence="4" id="KW-0805">Transcription regulation</keyword>
<keyword evidence="2" id="KW-0479">Metal-binding</keyword>
<dbReference type="GO" id="GO:0000976">
    <property type="term" value="F:transcription cis-regulatory region binding"/>
    <property type="evidence" value="ECO:0007669"/>
    <property type="project" value="TreeGrafter"/>
</dbReference>
<dbReference type="SUPFAM" id="SSF57701">
    <property type="entry name" value="Zn2/Cys6 DNA-binding domain"/>
    <property type="match status" value="1"/>
</dbReference>
<evidence type="ECO:0000256" key="8">
    <source>
        <dbReference type="SAM" id="MobiDB-lite"/>
    </source>
</evidence>
<keyword evidence="7" id="KW-0539">Nucleus</keyword>
<dbReference type="Gene3D" id="4.10.240.10">
    <property type="entry name" value="Zn(2)-C6 fungal-type DNA-binding domain"/>
    <property type="match status" value="1"/>
</dbReference>
<keyword evidence="5" id="KW-0238">DNA-binding</keyword>
<comment type="subcellular location">
    <subcellularLocation>
        <location evidence="1">Nucleus</location>
    </subcellularLocation>
</comment>
<proteinExistence type="predicted"/>
<feature type="domain" description="Zn(2)-C6 fungal-type" evidence="9">
    <location>
        <begin position="110"/>
        <end position="142"/>
    </location>
</feature>
<dbReference type="GO" id="GO:0006351">
    <property type="term" value="P:DNA-templated transcription"/>
    <property type="evidence" value="ECO:0007669"/>
    <property type="project" value="InterPro"/>
</dbReference>
<dbReference type="FunFam" id="4.10.240.10:FF:000003">
    <property type="entry name" value="C6 transcription factor (Leu3)"/>
    <property type="match status" value="1"/>
</dbReference>
<feature type="compositionally biased region" description="Pro residues" evidence="8">
    <location>
        <begin position="196"/>
        <end position="206"/>
    </location>
</feature>
<evidence type="ECO:0000256" key="4">
    <source>
        <dbReference type="ARBA" id="ARBA00023015"/>
    </source>
</evidence>
<evidence type="ECO:0000256" key="7">
    <source>
        <dbReference type="ARBA" id="ARBA00023242"/>
    </source>
</evidence>
<dbReference type="CDD" id="cd12148">
    <property type="entry name" value="fungal_TF_MHR"/>
    <property type="match status" value="1"/>
</dbReference>
<accession>A0AAN6RJS2</accession>
<dbReference type="GO" id="GO:0008270">
    <property type="term" value="F:zinc ion binding"/>
    <property type="evidence" value="ECO:0007669"/>
    <property type="project" value="InterPro"/>
</dbReference>
<evidence type="ECO:0000313" key="10">
    <source>
        <dbReference type="EMBL" id="KAK3215870.1"/>
    </source>
</evidence>
<reference evidence="10 11" key="1">
    <citation type="submission" date="2021-02" db="EMBL/GenBank/DDBJ databases">
        <title>Genome assembly of Pseudopithomyces chartarum.</title>
        <authorList>
            <person name="Jauregui R."/>
            <person name="Singh J."/>
            <person name="Voisey C."/>
        </authorList>
    </citation>
    <scope>NUCLEOTIDE SEQUENCE [LARGE SCALE GENOMIC DNA]</scope>
    <source>
        <strain evidence="10 11">AGR01</strain>
    </source>
</reference>
<dbReference type="Pfam" id="PF00172">
    <property type="entry name" value="Zn_clus"/>
    <property type="match status" value="1"/>
</dbReference>
<feature type="compositionally biased region" description="Low complexity" evidence="8">
    <location>
        <begin position="744"/>
        <end position="761"/>
    </location>
</feature>
<feature type="compositionally biased region" description="Basic and acidic residues" evidence="8">
    <location>
        <begin position="101"/>
        <end position="112"/>
    </location>
</feature>
<keyword evidence="6" id="KW-0804">Transcription</keyword>
<comment type="caution">
    <text evidence="10">The sequence shown here is derived from an EMBL/GenBank/DDBJ whole genome shotgun (WGS) entry which is preliminary data.</text>
</comment>
<dbReference type="EMBL" id="WVTA01000002">
    <property type="protein sequence ID" value="KAK3215870.1"/>
    <property type="molecule type" value="Genomic_DNA"/>
</dbReference>
<dbReference type="GO" id="GO:0005634">
    <property type="term" value="C:nucleus"/>
    <property type="evidence" value="ECO:0007669"/>
    <property type="project" value="UniProtKB-SubCell"/>
</dbReference>
<feature type="compositionally biased region" description="Acidic residues" evidence="8">
    <location>
        <begin position="78"/>
        <end position="89"/>
    </location>
</feature>
<feature type="compositionally biased region" description="Low complexity" evidence="8">
    <location>
        <begin position="780"/>
        <end position="808"/>
    </location>
</feature>
<dbReference type="PROSITE" id="PS00463">
    <property type="entry name" value="ZN2_CY6_FUNGAL_1"/>
    <property type="match status" value="1"/>
</dbReference>
<protein>
    <recommendedName>
        <fullName evidence="9">Zn(2)-C6 fungal-type domain-containing protein</fullName>
    </recommendedName>
</protein>
<dbReference type="PROSITE" id="PS50048">
    <property type="entry name" value="ZN2_CY6_FUNGAL_2"/>
    <property type="match status" value="1"/>
</dbReference>
<dbReference type="InterPro" id="IPR007219">
    <property type="entry name" value="XnlR_reg_dom"/>
</dbReference>
<evidence type="ECO:0000256" key="3">
    <source>
        <dbReference type="ARBA" id="ARBA00022833"/>
    </source>
</evidence>
<dbReference type="AlphaFoldDB" id="A0AAN6RJS2"/>
<feature type="region of interest" description="Disordered" evidence="8">
    <location>
        <begin position="729"/>
        <end position="763"/>
    </location>
</feature>
<sequence>MADNIDPRLSQQFASLPPRSLAQQQSYTAAPAQHNGATPYYLPTPTNAHHHPALQAAPPQIDPALEQTSPQGPAGDESHDEDDHDDTELDGTHDTPGSAKSPHDLKRPRACDSCRGLKVRCDQERPDQPCKRCAKANRACITTPPTRKRQKKADSRVAELERKIDALTATLHAQKAQPDPRPYPAIQQYEGAQGPGPGPGPGPYPHPEGAYRAGTIVHDWSNGPSTQERYPDIPPGYGPAQSMPRGPDAKRRKLADGTSNHTATIPEDMDAVHRDLIEHIDMKRTGRKGILQDHSNINTLIDSLMSPDIAERIFHRYVNEICPHFPAVPFPPGTTARELREKKPLLFLSILAGSSHGSAEQLVSQDVQRDLTKILKDQFADIIWRNGEKSLEVVQALQVGVLWYRPPLHYEQHNFYMMVNCAAVMALDLGLGRRNTPTVMKLAVGPFKRCHPNTSSIESRRTFLVCYYLCMSITMVLRRPILLRWTKYMEESVKLLETSPEALPSDKILCQHVKMAHIGENISVQFCMDDPSVEVAISEPKVIYTLKIFENELQQLRDENATLLKEVDPALRLAEHVTNLYMHEIALHHNQSPADFQPPFPQETFASGVTAKEAVGPAHIGALGECLTATHGILDTILSVPLDILLTLPVIFCVRAIYAIVCLMKMWVSVTSSGEVGSFINKDHLQIETYTERLVAMFNAIVSRDAQSPHGKFYFVAKRLQERFAHIKEGASKAEQSSEGNNESHSASKSASKPRSRQSSQNQTPLHLLSEVAMGSSNTAQAASQPQQQQPQAQMQQAQGPPQAPMQGWYPGMSGQQLTPDLMGMPQGNFDPNFDFTQFDLSTGSDADLSALFIPDSMLWNFSPDMSMQGYGGF</sequence>
<feature type="compositionally biased region" description="Polar residues" evidence="8">
    <location>
        <begin position="734"/>
        <end position="743"/>
    </location>
</feature>
<dbReference type="PANTHER" id="PTHR31845">
    <property type="entry name" value="FINGER DOMAIN PROTEIN, PUTATIVE-RELATED"/>
    <property type="match status" value="1"/>
</dbReference>
<keyword evidence="11" id="KW-1185">Reference proteome</keyword>
<feature type="region of interest" description="Disordered" evidence="8">
    <location>
        <begin position="170"/>
        <end position="264"/>
    </location>
</feature>
<dbReference type="GO" id="GO:0000981">
    <property type="term" value="F:DNA-binding transcription factor activity, RNA polymerase II-specific"/>
    <property type="evidence" value="ECO:0007669"/>
    <property type="project" value="InterPro"/>
</dbReference>
<dbReference type="InterPro" id="IPR051089">
    <property type="entry name" value="prtT"/>
</dbReference>
<dbReference type="Proteomes" id="UP001280581">
    <property type="component" value="Unassembled WGS sequence"/>
</dbReference>
<evidence type="ECO:0000256" key="1">
    <source>
        <dbReference type="ARBA" id="ARBA00004123"/>
    </source>
</evidence>
<evidence type="ECO:0000313" key="11">
    <source>
        <dbReference type="Proteomes" id="UP001280581"/>
    </source>
</evidence>
<dbReference type="CDD" id="cd00067">
    <property type="entry name" value="GAL4"/>
    <property type="match status" value="1"/>
</dbReference>
<dbReference type="Pfam" id="PF04082">
    <property type="entry name" value="Fungal_trans"/>
    <property type="match status" value="1"/>
</dbReference>
<evidence type="ECO:0000256" key="2">
    <source>
        <dbReference type="ARBA" id="ARBA00022723"/>
    </source>
</evidence>
<evidence type="ECO:0000256" key="5">
    <source>
        <dbReference type="ARBA" id="ARBA00023125"/>
    </source>
</evidence>
<dbReference type="SMART" id="SM00066">
    <property type="entry name" value="GAL4"/>
    <property type="match status" value="1"/>
</dbReference>
<evidence type="ECO:0000259" key="9">
    <source>
        <dbReference type="PROSITE" id="PS50048"/>
    </source>
</evidence>
<dbReference type="InterPro" id="IPR001138">
    <property type="entry name" value="Zn2Cys6_DnaBD"/>
</dbReference>
<feature type="region of interest" description="Disordered" evidence="8">
    <location>
        <begin position="776"/>
        <end position="809"/>
    </location>
</feature>
<dbReference type="InterPro" id="IPR036864">
    <property type="entry name" value="Zn2-C6_fun-type_DNA-bd_sf"/>
</dbReference>
<feature type="region of interest" description="Disordered" evidence="8">
    <location>
        <begin position="1"/>
        <end position="112"/>
    </location>
</feature>
<dbReference type="PANTHER" id="PTHR31845:SF39">
    <property type="entry name" value="TRANSCRIPTION FACTOR PBCR-RELATED"/>
    <property type="match status" value="1"/>
</dbReference>
<evidence type="ECO:0000256" key="6">
    <source>
        <dbReference type="ARBA" id="ARBA00023163"/>
    </source>
</evidence>